<evidence type="ECO:0000313" key="9">
    <source>
        <dbReference type="EMBL" id="SHG02455.1"/>
    </source>
</evidence>
<proteinExistence type="inferred from homology"/>
<dbReference type="Pfam" id="PF16757">
    <property type="entry name" value="Fucosidase_C"/>
    <property type="match status" value="1"/>
</dbReference>
<dbReference type="Pfam" id="PF01120">
    <property type="entry name" value="Alpha_L_fucos"/>
    <property type="match status" value="1"/>
</dbReference>
<evidence type="ECO:0000256" key="3">
    <source>
        <dbReference type="ARBA" id="ARBA00012662"/>
    </source>
</evidence>
<keyword evidence="6" id="KW-0326">Glycosidase</keyword>
<dbReference type="EMBL" id="FQVT01000004">
    <property type="protein sequence ID" value="SHG02455.1"/>
    <property type="molecule type" value="Genomic_DNA"/>
</dbReference>
<dbReference type="Gene3D" id="2.60.40.1180">
    <property type="entry name" value="Golgi alpha-mannosidase II"/>
    <property type="match status" value="1"/>
</dbReference>
<evidence type="ECO:0000256" key="5">
    <source>
        <dbReference type="ARBA" id="ARBA00022801"/>
    </source>
</evidence>
<evidence type="ECO:0000256" key="1">
    <source>
        <dbReference type="ARBA" id="ARBA00004071"/>
    </source>
</evidence>
<dbReference type="STRING" id="1073325.SAMN05444483_104138"/>
<keyword evidence="4" id="KW-0732">Signal</keyword>
<keyword evidence="5" id="KW-0378">Hydrolase</keyword>
<dbReference type="SMART" id="SM00812">
    <property type="entry name" value="Alpha_L_fucos"/>
    <property type="match status" value="1"/>
</dbReference>
<dbReference type="GO" id="GO:0016139">
    <property type="term" value="P:glycoside catabolic process"/>
    <property type="evidence" value="ECO:0007669"/>
    <property type="project" value="TreeGrafter"/>
</dbReference>
<dbReference type="GO" id="GO:0005764">
    <property type="term" value="C:lysosome"/>
    <property type="evidence" value="ECO:0007669"/>
    <property type="project" value="TreeGrafter"/>
</dbReference>
<dbReference type="Gene3D" id="3.20.20.80">
    <property type="entry name" value="Glycosidases"/>
    <property type="match status" value="1"/>
</dbReference>
<dbReference type="InterPro" id="IPR016286">
    <property type="entry name" value="FUC_metazoa-typ"/>
</dbReference>
<feature type="domain" description="Alpha-L-fucosidase C-terminal" evidence="8">
    <location>
        <begin position="227"/>
        <end position="306"/>
    </location>
</feature>
<gene>
    <name evidence="9" type="ORF">SAMN05444483_104138</name>
</gene>
<dbReference type="InterPro" id="IPR031919">
    <property type="entry name" value="Fucosidase_C"/>
</dbReference>
<dbReference type="PANTHER" id="PTHR10030">
    <property type="entry name" value="ALPHA-L-FUCOSIDASE"/>
    <property type="match status" value="1"/>
</dbReference>
<dbReference type="GO" id="GO:0006004">
    <property type="term" value="P:fucose metabolic process"/>
    <property type="evidence" value="ECO:0007669"/>
    <property type="project" value="InterPro"/>
</dbReference>
<dbReference type="InterPro" id="IPR013780">
    <property type="entry name" value="Glyco_hydro_b"/>
</dbReference>
<dbReference type="Proteomes" id="UP000183945">
    <property type="component" value="Unassembled WGS sequence"/>
</dbReference>
<dbReference type="PRINTS" id="PR00741">
    <property type="entry name" value="GLHYDRLASE29"/>
</dbReference>
<comment type="similarity">
    <text evidence="2">Belongs to the glycosyl hydrolase 29 family.</text>
</comment>
<keyword evidence="10" id="KW-1185">Reference proteome</keyword>
<evidence type="ECO:0000259" key="7">
    <source>
        <dbReference type="Pfam" id="PF01120"/>
    </source>
</evidence>
<dbReference type="GO" id="GO:0004560">
    <property type="term" value="F:alpha-L-fucosidase activity"/>
    <property type="evidence" value="ECO:0007669"/>
    <property type="project" value="InterPro"/>
</dbReference>
<reference evidence="10" key="1">
    <citation type="submission" date="2016-11" db="EMBL/GenBank/DDBJ databases">
        <authorList>
            <person name="Varghese N."/>
            <person name="Submissions S."/>
        </authorList>
    </citation>
    <scope>NUCLEOTIDE SEQUENCE [LARGE SCALE GENOMIC DNA]</scope>
    <source>
        <strain evidence="10">DSM 24579</strain>
    </source>
</reference>
<dbReference type="PANTHER" id="PTHR10030:SF37">
    <property type="entry name" value="ALPHA-L-FUCOSIDASE-RELATED"/>
    <property type="match status" value="1"/>
</dbReference>
<feature type="domain" description="Glycoside hydrolase family 29 N-terminal" evidence="7">
    <location>
        <begin position="1"/>
        <end position="181"/>
    </location>
</feature>
<evidence type="ECO:0000313" key="10">
    <source>
        <dbReference type="Proteomes" id="UP000183945"/>
    </source>
</evidence>
<evidence type="ECO:0000256" key="6">
    <source>
        <dbReference type="ARBA" id="ARBA00023295"/>
    </source>
</evidence>
<dbReference type="AlphaFoldDB" id="A0A1M5GFD6"/>
<name>A0A1M5GFD6_SALEC</name>
<evidence type="ECO:0000256" key="2">
    <source>
        <dbReference type="ARBA" id="ARBA00007951"/>
    </source>
</evidence>
<comment type="function">
    <text evidence="1">Alpha-L-fucosidase is responsible for hydrolyzing the alpha-1,6-linked fucose joined to the reducing-end N-acetylglucosamine of the carbohydrate moieties of glycoproteins.</text>
</comment>
<organism evidence="9 10">
    <name type="scientific">Salegentibacter echinorum</name>
    <dbReference type="NCBI Taxonomy" id="1073325"/>
    <lineage>
        <taxon>Bacteria</taxon>
        <taxon>Pseudomonadati</taxon>
        <taxon>Bacteroidota</taxon>
        <taxon>Flavobacteriia</taxon>
        <taxon>Flavobacteriales</taxon>
        <taxon>Flavobacteriaceae</taxon>
        <taxon>Salegentibacter</taxon>
    </lineage>
</organism>
<dbReference type="InterPro" id="IPR057739">
    <property type="entry name" value="Glyco_hydro_29_N"/>
</dbReference>
<dbReference type="InterPro" id="IPR000933">
    <property type="entry name" value="Glyco_hydro_29"/>
</dbReference>
<evidence type="ECO:0000256" key="4">
    <source>
        <dbReference type="ARBA" id="ARBA00022729"/>
    </source>
</evidence>
<dbReference type="InterPro" id="IPR017853">
    <property type="entry name" value="GH"/>
</dbReference>
<evidence type="ECO:0000259" key="8">
    <source>
        <dbReference type="Pfam" id="PF16757"/>
    </source>
</evidence>
<dbReference type="EC" id="3.2.1.51" evidence="3"/>
<protein>
    <recommendedName>
        <fullName evidence="3">alpha-L-fucosidase</fullName>
        <ecNumber evidence="3">3.2.1.51</ecNumber>
    </recommendedName>
</protein>
<accession>A0A1M5GFD6</accession>
<dbReference type="SUPFAM" id="SSF51445">
    <property type="entry name" value="(Trans)glycosidases"/>
    <property type="match status" value="1"/>
</dbReference>
<sequence length="308" mass="35869">MGVYYSLYEWYHPWWQNDKERFVEEHFLPQVKDLVQTYEPDLLWGDGEWDLTAAQWKSKKLLAWLFNESKVKESIVVNDRWGKNVRKNHGGYFTTEYEAEAPEFDRPWEETRGMGFSFGYNQNEDSQDYNSPQALVLMLVNIVSTGGNLLLNIGPDARGKIPPIMQERLLQMGKWLDVNGEAIFKTRPWKGSFQWSNGSKEFKSNEHYLGGDYIIRQTLKPKKGQAVKEIFFTQNKEAYFAITPKWPGKKLRIKSFKPKPNAKVNFLHTGESLKWSQDGEDIVIELPEFPSDGLKPEATYGYAFKISK</sequence>